<dbReference type="InterPro" id="IPR013815">
    <property type="entry name" value="ATP_grasp_subdomain_1"/>
</dbReference>
<dbReference type="SUPFAM" id="SSF51246">
    <property type="entry name" value="Rudiment single hybrid motif"/>
    <property type="match status" value="1"/>
</dbReference>
<dbReference type="EC" id="6.3.4.13" evidence="4 14"/>
<dbReference type="AlphaFoldDB" id="A0A1G6PS94"/>
<keyword evidence="6" id="KW-0479">Metal-binding</keyword>
<keyword evidence="18" id="KW-1185">Reference proteome</keyword>
<dbReference type="HAMAP" id="MF_00138">
    <property type="entry name" value="GARS"/>
    <property type="match status" value="1"/>
</dbReference>
<dbReference type="InterPro" id="IPR016185">
    <property type="entry name" value="PreATP-grasp_dom_sf"/>
</dbReference>
<dbReference type="InterPro" id="IPR011761">
    <property type="entry name" value="ATP-grasp"/>
</dbReference>
<evidence type="ECO:0000259" key="16">
    <source>
        <dbReference type="PROSITE" id="PS50975"/>
    </source>
</evidence>
<dbReference type="NCBIfam" id="TIGR00877">
    <property type="entry name" value="purD"/>
    <property type="match status" value="1"/>
</dbReference>
<evidence type="ECO:0000256" key="2">
    <source>
        <dbReference type="ARBA" id="ARBA00001946"/>
    </source>
</evidence>
<dbReference type="PANTHER" id="PTHR43472">
    <property type="entry name" value="PHOSPHORIBOSYLAMINE--GLYCINE LIGASE"/>
    <property type="match status" value="1"/>
</dbReference>
<evidence type="ECO:0000256" key="6">
    <source>
        <dbReference type="ARBA" id="ARBA00022723"/>
    </source>
</evidence>
<dbReference type="SMART" id="SM01210">
    <property type="entry name" value="GARS_C"/>
    <property type="match status" value="1"/>
</dbReference>
<dbReference type="Pfam" id="PF02843">
    <property type="entry name" value="GARS_C"/>
    <property type="match status" value="1"/>
</dbReference>
<evidence type="ECO:0000256" key="1">
    <source>
        <dbReference type="ARBA" id="ARBA00001936"/>
    </source>
</evidence>
<dbReference type="InterPro" id="IPR000115">
    <property type="entry name" value="PRibGlycinamide_synth"/>
</dbReference>
<dbReference type="InterPro" id="IPR020560">
    <property type="entry name" value="PRibGlycinamide_synth_C-dom"/>
</dbReference>
<dbReference type="GO" id="GO:0009113">
    <property type="term" value="P:purine nucleobase biosynthetic process"/>
    <property type="evidence" value="ECO:0007669"/>
    <property type="project" value="InterPro"/>
</dbReference>
<comment type="catalytic activity">
    <reaction evidence="14">
        <text>5-phospho-beta-D-ribosylamine + glycine + ATP = N(1)-(5-phospho-beta-D-ribosyl)glycinamide + ADP + phosphate + H(+)</text>
        <dbReference type="Rhea" id="RHEA:17453"/>
        <dbReference type="ChEBI" id="CHEBI:15378"/>
        <dbReference type="ChEBI" id="CHEBI:30616"/>
        <dbReference type="ChEBI" id="CHEBI:43474"/>
        <dbReference type="ChEBI" id="CHEBI:57305"/>
        <dbReference type="ChEBI" id="CHEBI:58681"/>
        <dbReference type="ChEBI" id="CHEBI:143788"/>
        <dbReference type="ChEBI" id="CHEBI:456216"/>
        <dbReference type="EC" id="6.3.4.13"/>
    </reaction>
</comment>
<dbReference type="EMBL" id="FMZA01000018">
    <property type="protein sequence ID" value="SDC83033.1"/>
    <property type="molecule type" value="Genomic_DNA"/>
</dbReference>
<dbReference type="UniPathway" id="UPA00074">
    <property type="reaction ID" value="UER00125"/>
</dbReference>
<evidence type="ECO:0000256" key="8">
    <source>
        <dbReference type="ARBA" id="ARBA00022755"/>
    </source>
</evidence>
<dbReference type="Gene3D" id="3.40.50.20">
    <property type="match status" value="1"/>
</dbReference>
<name>A0A1G6PS94_9BACL</name>
<keyword evidence="10" id="KW-0464">Manganese</keyword>
<comment type="pathway">
    <text evidence="3 14">Purine metabolism; IMP biosynthesis via de novo pathway; N(1)-(5-phospho-D-ribosyl)glycinamide from 5-phospho-alpha-D-ribose 1-diphosphate: step 2/2.</text>
</comment>
<dbReference type="PROSITE" id="PS50975">
    <property type="entry name" value="ATP_GRASP"/>
    <property type="match status" value="1"/>
</dbReference>
<dbReference type="InterPro" id="IPR020562">
    <property type="entry name" value="PRibGlycinamide_synth_N"/>
</dbReference>
<proteinExistence type="inferred from homology"/>
<dbReference type="InterPro" id="IPR037123">
    <property type="entry name" value="PRibGlycinamide_synth_C_sf"/>
</dbReference>
<dbReference type="InterPro" id="IPR020561">
    <property type="entry name" value="PRibGlycinamid_synth_ATP-grasp"/>
</dbReference>
<reference evidence="17 18" key="1">
    <citation type="submission" date="2016-10" db="EMBL/GenBank/DDBJ databases">
        <authorList>
            <person name="de Groot N.N."/>
        </authorList>
    </citation>
    <scope>NUCLEOTIDE SEQUENCE [LARGE SCALE GENOMIC DNA]</scope>
    <source>
        <strain evidence="17 18">DSM 45514</strain>
    </source>
</reference>
<dbReference type="GO" id="GO:0005524">
    <property type="term" value="F:ATP binding"/>
    <property type="evidence" value="ECO:0007669"/>
    <property type="project" value="UniProtKB-UniRule"/>
</dbReference>
<dbReference type="FunFam" id="3.40.50.20:FF:000006">
    <property type="entry name" value="Phosphoribosylamine--glycine ligase, chloroplastic"/>
    <property type="match status" value="1"/>
</dbReference>
<evidence type="ECO:0000256" key="4">
    <source>
        <dbReference type="ARBA" id="ARBA00013255"/>
    </source>
</evidence>
<dbReference type="PROSITE" id="PS00184">
    <property type="entry name" value="GARS"/>
    <property type="match status" value="1"/>
</dbReference>
<evidence type="ECO:0000256" key="14">
    <source>
        <dbReference type="HAMAP-Rule" id="MF_00138"/>
    </source>
</evidence>
<sequence length="424" mass="45480">MRVLVIGGGGREHALVWKLKQSPQVQEVYCAPGNAGIGEMATCVPISVTDVEALVRFASDRRIELTVVGPESALMAGVVDAFEAEGLTIFGPKRAAARVEGSKRFAKELMEKYGVPTAGYRSFHDPREAIAYIRRQGAPIVVKADGLAAGKGVIVAQTVEEAVEAVHRMMEERTFGHAGEEIVVEECLFGEEMSLMAFVDGETVRPMVPAQDHKPVYEGNQGPNTGGMGAYSPVPHIGDSQIQQALSEILIPMARGMAREGLSFQGVLYAGLMMTEMGPRVIEFNARFGDPETQVVLPRLDGDLADILLATATRSLAKAELAWKREAAVCVVMTSRGYPGSYEKGKVIQGLPKACEEAVVFHAGTATIDQQLVTAGGRVLGVTSLGTDLEGARQSVYKTLGNIRFEGAHFRRDIATAFCGVKTK</sequence>
<dbReference type="Pfam" id="PF01071">
    <property type="entry name" value="GARS_A"/>
    <property type="match status" value="1"/>
</dbReference>
<evidence type="ECO:0000313" key="17">
    <source>
        <dbReference type="EMBL" id="SDC83033.1"/>
    </source>
</evidence>
<dbReference type="PANTHER" id="PTHR43472:SF1">
    <property type="entry name" value="PHOSPHORIBOSYLAMINE--GLYCINE LIGASE, CHLOROPLASTIC"/>
    <property type="match status" value="1"/>
</dbReference>
<evidence type="ECO:0000313" key="18">
    <source>
        <dbReference type="Proteomes" id="UP000199387"/>
    </source>
</evidence>
<dbReference type="SMART" id="SM01209">
    <property type="entry name" value="GARS_A"/>
    <property type="match status" value="1"/>
</dbReference>
<dbReference type="RefSeq" id="WP_091571820.1">
    <property type="nucleotide sequence ID" value="NZ_FMZA01000018.1"/>
</dbReference>
<accession>A0A1G6PS94</accession>
<comment type="similarity">
    <text evidence="11 14">Belongs to the GARS family.</text>
</comment>
<evidence type="ECO:0000256" key="13">
    <source>
        <dbReference type="ARBA" id="ARBA00042864"/>
    </source>
</evidence>
<comment type="cofactor">
    <cofactor evidence="1">
        <name>Mn(2+)</name>
        <dbReference type="ChEBI" id="CHEBI:29035"/>
    </cofactor>
</comment>
<evidence type="ECO:0000256" key="7">
    <source>
        <dbReference type="ARBA" id="ARBA00022741"/>
    </source>
</evidence>
<dbReference type="SUPFAM" id="SSF52440">
    <property type="entry name" value="PreATP-grasp domain"/>
    <property type="match status" value="1"/>
</dbReference>
<dbReference type="Gene3D" id="3.30.470.20">
    <property type="entry name" value="ATP-grasp fold, B domain"/>
    <property type="match status" value="1"/>
</dbReference>
<dbReference type="FunFam" id="3.30.470.20:FF:000018">
    <property type="entry name" value="Trifunctional purine biosynthetic protein adenosine-3"/>
    <property type="match status" value="1"/>
</dbReference>
<feature type="domain" description="ATP-grasp" evidence="16">
    <location>
        <begin position="107"/>
        <end position="313"/>
    </location>
</feature>
<dbReference type="InterPro" id="IPR020559">
    <property type="entry name" value="PRibGlycinamide_synth_CS"/>
</dbReference>
<dbReference type="SUPFAM" id="SSF56059">
    <property type="entry name" value="Glutathione synthetase ATP-binding domain-like"/>
    <property type="match status" value="1"/>
</dbReference>
<evidence type="ECO:0000256" key="15">
    <source>
        <dbReference type="PROSITE-ProRule" id="PRU00409"/>
    </source>
</evidence>
<keyword evidence="8 14" id="KW-0658">Purine biosynthesis</keyword>
<keyword evidence="5 14" id="KW-0436">Ligase</keyword>
<evidence type="ECO:0000256" key="3">
    <source>
        <dbReference type="ARBA" id="ARBA00005174"/>
    </source>
</evidence>
<evidence type="ECO:0000256" key="11">
    <source>
        <dbReference type="ARBA" id="ARBA00038345"/>
    </source>
</evidence>
<dbReference type="GO" id="GO:0006189">
    <property type="term" value="P:'de novo' IMP biosynthetic process"/>
    <property type="evidence" value="ECO:0007669"/>
    <property type="project" value="UniProtKB-UniRule"/>
</dbReference>
<dbReference type="Gene3D" id="3.30.1490.20">
    <property type="entry name" value="ATP-grasp fold, A domain"/>
    <property type="match status" value="1"/>
</dbReference>
<evidence type="ECO:0000256" key="9">
    <source>
        <dbReference type="ARBA" id="ARBA00022840"/>
    </source>
</evidence>
<keyword evidence="9 15" id="KW-0067">ATP-binding</keyword>
<dbReference type="OrthoDB" id="9807240at2"/>
<protein>
    <recommendedName>
        <fullName evidence="4 14">Phosphoribosylamine--glycine ligase</fullName>
        <ecNumber evidence="4 14">6.3.4.13</ecNumber>
    </recommendedName>
    <alternativeName>
        <fullName evidence="14">GARS</fullName>
    </alternativeName>
    <alternativeName>
        <fullName evidence="12 14">Glycinamide ribonucleotide synthetase</fullName>
    </alternativeName>
    <alternativeName>
        <fullName evidence="13 14">Phosphoribosylglycinamide synthetase</fullName>
    </alternativeName>
</protein>
<dbReference type="FunFam" id="3.30.1490.20:FF:000006">
    <property type="entry name" value="phosphoribosylamine--glycine ligase, chloroplastic-like"/>
    <property type="match status" value="1"/>
</dbReference>
<dbReference type="InterPro" id="IPR011054">
    <property type="entry name" value="Rudment_hybrid_motif"/>
</dbReference>
<dbReference type="Pfam" id="PF02844">
    <property type="entry name" value="GARS_N"/>
    <property type="match status" value="1"/>
</dbReference>
<evidence type="ECO:0000256" key="5">
    <source>
        <dbReference type="ARBA" id="ARBA00022598"/>
    </source>
</evidence>
<dbReference type="FunFam" id="3.90.600.10:FF:000001">
    <property type="entry name" value="Trifunctional purine biosynthetic protein adenosine-3"/>
    <property type="match status" value="1"/>
</dbReference>
<dbReference type="GO" id="GO:0004637">
    <property type="term" value="F:phosphoribosylamine-glycine ligase activity"/>
    <property type="evidence" value="ECO:0007669"/>
    <property type="project" value="UniProtKB-UniRule"/>
</dbReference>
<dbReference type="Gene3D" id="3.90.600.10">
    <property type="entry name" value="Phosphoribosylglycinamide synthetase, C-terminal domain"/>
    <property type="match status" value="1"/>
</dbReference>
<organism evidence="17 18">
    <name type="scientific">Melghirimyces thermohalophilus</name>
    <dbReference type="NCBI Taxonomy" id="1236220"/>
    <lineage>
        <taxon>Bacteria</taxon>
        <taxon>Bacillati</taxon>
        <taxon>Bacillota</taxon>
        <taxon>Bacilli</taxon>
        <taxon>Bacillales</taxon>
        <taxon>Thermoactinomycetaceae</taxon>
        <taxon>Melghirimyces</taxon>
    </lineage>
</organism>
<dbReference type="STRING" id="1236220.SAMN04488112_11817"/>
<dbReference type="Proteomes" id="UP000199387">
    <property type="component" value="Unassembled WGS sequence"/>
</dbReference>
<comment type="cofactor">
    <cofactor evidence="2">
        <name>Mg(2+)</name>
        <dbReference type="ChEBI" id="CHEBI:18420"/>
    </cofactor>
</comment>
<keyword evidence="7 15" id="KW-0547">Nucleotide-binding</keyword>
<evidence type="ECO:0000256" key="12">
    <source>
        <dbReference type="ARBA" id="ARBA00042242"/>
    </source>
</evidence>
<gene>
    <name evidence="14" type="primary">purD</name>
    <name evidence="17" type="ORF">SAMN04488112_11817</name>
</gene>
<evidence type="ECO:0000256" key="10">
    <source>
        <dbReference type="ARBA" id="ARBA00023211"/>
    </source>
</evidence>
<dbReference type="GO" id="GO:0046872">
    <property type="term" value="F:metal ion binding"/>
    <property type="evidence" value="ECO:0007669"/>
    <property type="project" value="UniProtKB-KW"/>
</dbReference>